<feature type="transmembrane region" description="Helical" evidence="19">
    <location>
        <begin position="127"/>
        <end position="146"/>
    </location>
</feature>
<evidence type="ECO:0000256" key="2">
    <source>
        <dbReference type="ARBA" id="ARBA00004651"/>
    </source>
</evidence>
<protein>
    <recommendedName>
        <fullName evidence="7 18">Phosphatidate cytidylyltransferase</fullName>
        <ecNumber evidence="6 18">2.7.7.41</ecNumber>
    </recommendedName>
</protein>
<evidence type="ECO:0000256" key="5">
    <source>
        <dbReference type="ARBA" id="ARBA00010185"/>
    </source>
</evidence>
<feature type="transmembrane region" description="Helical" evidence="19">
    <location>
        <begin position="63"/>
        <end position="89"/>
    </location>
</feature>
<keyword evidence="8" id="KW-1003">Cell membrane</keyword>
<dbReference type="AlphaFoldDB" id="C0QU04"/>
<evidence type="ECO:0000256" key="6">
    <source>
        <dbReference type="ARBA" id="ARBA00012487"/>
    </source>
</evidence>
<evidence type="ECO:0000256" key="14">
    <source>
        <dbReference type="ARBA" id="ARBA00023098"/>
    </source>
</evidence>
<dbReference type="PANTHER" id="PTHR46382:SF1">
    <property type="entry name" value="PHOSPHATIDATE CYTIDYLYLTRANSFERASE"/>
    <property type="match status" value="1"/>
</dbReference>
<dbReference type="Proteomes" id="UP000001366">
    <property type="component" value="Chromosome"/>
</dbReference>
<evidence type="ECO:0000256" key="17">
    <source>
        <dbReference type="ARBA" id="ARBA00023264"/>
    </source>
</evidence>
<evidence type="ECO:0000256" key="19">
    <source>
        <dbReference type="SAM" id="Phobius"/>
    </source>
</evidence>
<keyword evidence="14" id="KW-0443">Lipid metabolism</keyword>
<evidence type="ECO:0000313" key="21">
    <source>
        <dbReference type="Proteomes" id="UP000001366"/>
    </source>
</evidence>
<evidence type="ECO:0000256" key="9">
    <source>
        <dbReference type="ARBA" id="ARBA00022516"/>
    </source>
</evidence>
<dbReference type="HOGENOM" id="CLU_037294_3_2_0"/>
<keyword evidence="11 18" id="KW-0812">Transmembrane</keyword>
<organism evidence="20 21">
    <name type="scientific">Persephonella marina (strain DSM 14350 / EX-H1)</name>
    <dbReference type="NCBI Taxonomy" id="123214"/>
    <lineage>
        <taxon>Bacteria</taxon>
        <taxon>Pseudomonadati</taxon>
        <taxon>Aquificota</taxon>
        <taxon>Aquificia</taxon>
        <taxon>Aquificales</taxon>
        <taxon>Hydrogenothermaceae</taxon>
        <taxon>Persephonella</taxon>
    </lineage>
</organism>
<dbReference type="GO" id="GO:0004605">
    <property type="term" value="F:phosphatidate cytidylyltransferase activity"/>
    <property type="evidence" value="ECO:0007669"/>
    <property type="project" value="UniProtKB-EC"/>
</dbReference>
<evidence type="ECO:0000256" key="12">
    <source>
        <dbReference type="ARBA" id="ARBA00022695"/>
    </source>
</evidence>
<keyword evidence="9" id="KW-0444">Lipid biosynthesis</keyword>
<feature type="transmembrane region" description="Helical" evidence="19">
    <location>
        <begin position="167"/>
        <end position="186"/>
    </location>
</feature>
<evidence type="ECO:0000256" key="3">
    <source>
        <dbReference type="ARBA" id="ARBA00005119"/>
    </source>
</evidence>
<gene>
    <name evidence="20" type="primary">cdsA_1</name>
    <name evidence="20" type="ordered locus">PERMA_0378</name>
</gene>
<dbReference type="PANTHER" id="PTHR46382">
    <property type="entry name" value="PHOSPHATIDATE CYTIDYLYLTRANSFERASE"/>
    <property type="match status" value="1"/>
</dbReference>
<keyword evidence="17" id="KW-1208">Phospholipid metabolism</keyword>
<dbReference type="PROSITE" id="PS01315">
    <property type="entry name" value="CDS"/>
    <property type="match status" value="1"/>
</dbReference>
<feature type="transmembrane region" description="Helical" evidence="19">
    <location>
        <begin position="101"/>
        <end position="121"/>
    </location>
</feature>
<dbReference type="EMBL" id="CP001230">
    <property type="protein sequence ID" value="ACO04769.1"/>
    <property type="molecule type" value="Genomic_DNA"/>
</dbReference>
<comment type="pathway">
    <text evidence="3 18">Phospholipid metabolism; CDP-diacylglycerol biosynthesis; CDP-diacylglycerol from sn-glycerol 3-phosphate: step 3/3.</text>
</comment>
<evidence type="ECO:0000256" key="1">
    <source>
        <dbReference type="ARBA" id="ARBA00001698"/>
    </source>
</evidence>
<evidence type="ECO:0000256" key="16">
    <source>
        <dbReference type="ARBA" id="ARBA00023209"/>
    </source>
</evidence>
<dbReference type="eggNOG" id="COG4589">
    <property type="taxonomic scope" value="Bacteria"/>
</dbReference>
<comment type="subcellular location">
    <subcellularLocation>
        <location evidence="2">Cell membrane</location>
        <topology evidence="2">Multi-pass membrane protein</topology>
    </subcellularLocation>
</comment>
<keyword evidence="21" id="KW-1185">Reference proteome</keyword>
<keyword evidence="15 19" id="KW-0472">Membrane</keyword>
<keyword evidence="16" id="KW-0594">Phospholipid biosynthesis</keyword>
<accession>C0QU04</accession>
<evidence type="ECO:0000313" key="20">
    <source>
        <dbReference type="EMBL" id="ACO04769.1"/>
    </source>
</evidence>
<evidence type="ECO:0000256" key="10">
    <source>
        <dbReference type="ARBA" id="ARBA00022679"/>
    </source>
</evidence>
<dbReference type="EC" id="2.7.7.41" evidence="6 18"/>
<evidence type="ECO:0000256" key="7">
    <source>
        <dbReference type="ARBA" id="ARBA00019373"/>
    </source>
</evidence>
<evidence type="ECO:0000256" key="11">
    <source>
        <dbReference type="ARBA" id="ARBA00022692"/>
    </source>
</evidence>
<comment type="similarity">
    <text evidence="5 18">Belongs to the CDS family.</text>
</comment>
<dbReference type="GO" id="GO:0016024">
    <property type="term" value="P:CDP-diacylglycerol biosynthetic process"/>
    <property type="evidence" value="ECO:0007669"/>
    <property type="project" value="UniProtKB-UniPathway"/>
</dbReference>
<comment type="catalytic activity">
    <reaction evidence="1 18">
        <text>a 1,2-diacyl-sn-glycero-3-phosphate + CTP + H(+) = a CDP-1,2-diacyl-sn-glycerol + diphosphate</text>
        <dbReference type="Rhea" id="RHEA:16229"/>
        <dbReference type="ChEBI" id="CHEBI:15378"/>
        <dbReference type="ChEBI" id="CHEBI:33019"/>
        <dbReference type="ChEBI" id="CHEBI:37563"/>
        <dbReference type="ChEBI" id="CHEBI:58332"/>
        <dbReference type="ChEBI" id="CHEBI:58608"/>
        <dbReference type="EC" id="2.7.7.41"/>
    </reaction>
</comment>
<keyword evidence="10 18" id="KW-0808">Transferase</keyword>
<reference evidence="20 21" key="1">
    <citation type="journal article" date="2009" name="J. Bacteriol.">
        <title>Complete and draft genome sequences of six members of the Aquificales.</title>
        <authorList>
            <person name="Reysenbach A.L."/>
            <person name="Hamamura N."/>
            <person name="Podar M."/>
            <person name="Griffiths E."/>
            <person name="Ferreira S."/>
            <person name="Hochstein R."/>
            <person name="Heidelberg J."/>
            <person name="Johnson J."/>
            <person name="Mead D."/>
            <person name="Pohorille A."/>
            <person name="Sarmiento M."/>
            <person name="Schweighofer K."/>
            <person name="Seshadri R."/>
            <person name="Voytek M.A."/>
        </authorList>
    </citation>
    <scope>NUCLEOTIDE SEQUENCE [LARGE SCALE GENOMIC DNA]</scope>
    <source>
        <strain evidence="21">DSM 14350 / EX-H1</strain>
    </source>
</reference>
<dbReference type="Pfam" id="PF01148">
    <property type="entry name" value="CTP_transf_1"/>
    <property type="match status" value="1"/>
</dbReference>
<evidence type="ECO:0000256" key="8">
    <source>
        <dbReference type="ARBA" id="ARBA00022475"/>
    </source>
</evidence>
<feature type="transmembrane region" description="Helical" evidence="19">
    <location>
        <begin position="231"/>
        <end position="251"/>
    </location>
</feature>
<evidence type="ECO:0000256" key="15">
    <source>
        <dbReference type="ARBA" id="ARBA00023136"/>
    </source>
</evidence>
<evidence type="ECO:0000256" key="18">
    <source>
        <dbReference type="RuleBase" id="RU003938"/>
    </source>
</evidence>
<comment type="pathway">
    <text evidence="4">Lipid metabolism.</text>
</comment>
<proteinExistence type="inferred from homology"/>
<dbReference type="RefSeq" id="WP_015898873.1">
    <property type="nucleotide sequence ID" value="NC_012440.1"/>
</dbReference>
<dbReference type="UniPathway" id="UPA00557">
    <property type="reaction ID" value="UER00614"/>
</dbReference>
<dbReference type="OrthoDB" id="9799199at2"/>
<keyword evidence="12 18" id="KW-0548">Nucleotidyltransferase</keyword>
<dbReference type="InterPro" id="IPR000374">
    <property type="entry name" value="PC_trans"/>
</dbReference>
<evidence type="ECO:0000256" key="4">
    <source>
        <dbReference type="ARBA" id="ARBA00005189"/>
    </source>
</evidence>
<dbReference type="PaxDb" id="123214-PERMA_0378"/>
<dbReference type="KEGG" id="pmx:PERMA_0378"/>
<dbReference type="GO" id="GO:0005886">
    <property type="term" value="C:plasma membrane"/>
    <property type="evidence" value="ECO:0007669"/>
    <property type="project" value="UniProtKB-SubCell"/>
</dbReference>
<feature type="transmembrane region" description="Helical" evidence="19">
    <location>
        <begin position="12"/>
        <end position="43"/>
    </location>
</feature>
<dbReference type="STRING" id="123214.PERMA_0378"/>
<name>C0QU04_PERMH</name>
<evidence type="ECO:0000256" key="13">
    <source>
        <dbReference type="ARBA" id="ARBA00022989"/>
    </source>
</evidence>
<keyword evidence="13 19" id="KW-1133">Transmembrane helix</keyword>
<sequence>MRELSLRIVSAVILAVIAISAVLYFPVWLFKTVVAVLSSIATWEVAHLLKKKYEEINPINAGIFGFFVSLSLLFFSPYLSVLLVFLYSFYYAHRVYDINYLTSYVFVYLYGVFFVSSLGLLHEMDRYLIFVLFATVWAGDTAAYFVGKAIGKHKFAPRLSPKKTWEGAVGSFFGSVTAGGVFAYYFQFYDAFIPILISAFLLQIGDLFESFIKRQVQEKDSSHLIPGHGGLLDRIDALIFAGMVFLVYYQLRIYINF</sequence>